<gene>
    <name evidence="2" type="ORF">GHT06_021556</name>
</gene>
<feature type="coiled-coil region" evidence="1">
    <location>
        <begin position="118"/>
        <end position="254"/>
    </location>
</feature>
<organism evidence="2 3">
    <name type="scientific">Daphnia sinensis</name>
    <dbReference type="NCBI Taxonomy" id="1820382"/>
    <lineage>
        <taxon>Eukaryota</taxon>
        <taxon>Metazoa</taxon>
        <taxon>Ecdysozoa</taxon>
        <taxon>Arthropoda</taxon>
        <taxon>Crustacea</taxon>
        <taxon>Branchiopoda</taxon>
        <taxon>Diplostraca</taxon>
        <taxon>Cladocera</taxon>
        <taxon>Anomopoda</taxon>
        <taxon>Daphniidae</taxon>
        <taxon>Daphnia</taxon>
        <taxon>Daphnia similis group</taxon>
    </lineage>
</organism>
<comment type="caution">
    <text evidence="2">The sequence shown here is derived from an EMBL/GenBank/DDBJ whole genome shotgun (WGS) entry which is preliminary data.</text>
</comment>
<name>A0AAD5PPZ9_9CRUS</name>
<proteinExistence type="predicted"/>
<protein>
    <submittedName>
        <fullName evidence="2">Uncharacterized protein</fullName>
    </submittedName>
</protein>
<dbReference type="AlphaFoldDB" id="A0AAD5PPZ9"/>
<reference evidence="2 3" key="1">
    <citation type="submission" date="2022-05" db="EMBL/GenBank/DDBJ databases">
        <title>A multi-omics perspective on studying reproductive biology in Daphnia sinensis.</title>
        <authorList>
            <person name="Jia J."/>
        </authorList>
    </citation>
    <scope>NUCLEOTIDE SEQUENCE [LARGE SCALE GENOMIC DNA]</scope>
    <source>
        <strain evidence="2 3">WSL</strain>
    </source>
</reference>
<accession>A0AAD5PPZ9</accession>
<evidence type="ECO:0000313" key="2">
    <source>
        <dbReference type="EMBL" id="KAI9553633.1"/>
    </source>
</evidence>
<sequence>MPFDSLVHKTTLDENTSPPLYPVLENSDSIDHNSNLSHHREKFVENWKNLIDLEHQIEVEKSLQSTLSASDGITAEVIENCTDTLKKEIAAQGIDIGKFNDLIRLKNTVHGNEKEFLFEELQERNETLKNSLEKAQNRITELERNLQTTLATEQQLQSLLKKKEENNVVIETEGQEKIAKLEGEKVELIRRLQTAEQQTKKAVETTQQLQKNIKDFEDEHEKVILENRNTNKKLKDITTRNNTLEEEVGKLISRIQNKRVIYKI</sequence>
<evidence type="ECO:0000313" key="3">
    <source>
        <dbReference type="Proteomes" id="UP000820818"/>
    </source>
</evidence>
<keyword evidence="1" id="KW-0175">Coiled coil</keyword>
<keyword evidence="3" id="KW-1185">Reference proteome</keyword>
<dbReference type="Proteomes" id="UP000820818">
    <property type="component" value="Linkage Group LG9"/>
</dbReference>
<dbReference type="EMBL" id="WJBH02000009">
    <property type="protein sequence ID" value="KAI9553633.1"/>
    <property type="molecule type" value="Genomic_DNA"/>
</dbReference>
<evidence type="ECO:0000256" key="1">
    <source>
        <dbReference type="SAM" id="Coils"/>
    </source>
</evidence>